<keyword evidence="3" id="KW-0159">Chromosome partition</keyword>
<dbReference type="InterPro" id="IPR036390">
    <property type="entry name" value="WH_DNA-bd_sf"/>
</dbReference>
<accession>Q7X2Z5</accession>
<proteinExistence type="predicted"/>
<dbReference type="PANTHER" id="PTHR34298">
    <property type="entry name" value="SEGREGATION AND CONDENSATION PROTEIN B"/>
    <property type="match status" value="1"/>
</dbReference>
<dbReference type="SUPFAM" id="SSF46785">
    <property type="entry name" value="Winged helix' DNA-binding domain"/>
    <property type="match status" value="2"/>
</dbReference>
<dbReference type="GO" id="GO:0051301">
    <property type="term" value="P:cell division"/>
    <property type="evidence" value="ECO:0007669"/>
    <property type="project" value="UniProtKB-KW"/>
</dbReference>
<keyword evidence="1" id="KW-0963">Cytoplasm</keyword>
<evidence type="ECO:0000256" key="2">
    <source>
        <dbReference type="ARBA" id="ARBA00022618"/>
    </source>
</evidence>
<evidence type="ECO:0000313" key="5">
    <source>
        <dbReference type="EMBL" id="AAP58569.1"/>
    </source>
</evidence>
<dbReference type="Pfam" id="PF04079">
    <property type="entry name" value="SMC_ScpB"/>
    <property type="match status" value="1"/>
</dbReference>
<dbReference type="AlphaFoldDB" id="Q7X2Z5"/>
<evidence type="ECO:0008006" key="6">
    <source>
        <dbReference type="Google" id="ProtNLM"/>
    </source>
</evidence>
<dbReference type="PANTHER" id="PTHR34298:SF2">
    <property type="entry name" value="SEGREGATION AND CONDENSATION PROTEIN B"/>
    <property type="match status" value="1"/>
</dbReference>
<name>Q7X2Z5_9BACT</name>
<reference evidence="5" key="1">
    <citation type="journal article" date="2003" name="Mol. Microbiol.">
        <title>Acidobacteria form a coherent but highly diverse group within the bacterial domain: evidence from environmental genomics.</title>
        <authorList>
            <person name="Quaiser A."/>
            <person name="Ochsenreiter T."/>
            <person name="Lanz C."/>
            <person name="Schuster S.C."/>
            <person name="Treusch A.H."/>
            <person name="Eck J."/>
            <person name="Schleper C."/>
        </authorList>
    </citation>
    <scope>NUCLEOTIDE SEQUENCE</scope>
</reference>
<dbReference type="GO" id="GO:0051304">
    <property type="term" value="P:chromosome separation"/>
    <property type="evidence" value="ECO:0007669"/>
    <property type="project" value="InterPro"/>
</dbReference>
<dbReference type="InterPro" id="IPR005234">
    <property type="entry name" value="ScpB_csome_segregation"/>
</dbReference>
<dbReference type="Gene3D" id="1.10.10.10">
    <property type="entry name" value="Winged helix-like DNA-binding domain superfamily/Winged helix DNA-binding domain"/>
    <property type="match status" value="2"/>
</dbReference>
<sequence>MSEQSTAKTEPELDEAALNEEASRELAALVAAESLEAPDESPGTGAHALQSDAERVAVIEALIFVSEEPLSAKTIAEVLKEDRPVIDQALAELEGEFNGRNAGLQLREVAGGWQFATRPEYHEHVRAFLKSRPSAKLSIASLETLAVIAYKQPVTVPEILEIRGVQSPSSIKTLLDKKLIVAKGRKDTVGRPMMYGTSKEFLMQFGLKDLGELPSVEDFQDLAGGG</sequence>
<dbReference type="InterPro" id="IPR036388">
    <property type="entry name" value="WH-like_DNA-bd_sf"/>
</dbReference>
<organism evidence="5">
    <name type="scientific">uncultured Acidobacteriota bacterium</name>
    <dbReference type="NCBI Taxonomy" id="171953"/>
    <lineage>
        <taxon>Bacteria</taxon>
        <taxon>Pseudomonadati</taxon>
        <taxon>Acidobacteriota</taxon>
        <taxon>environmental samples</taxon>
    </lineage>
</organism>
<keyword evidence="2" id="KW-0132">Cell division</keyword>
<protein>
    <recommendedName>
        <fullName evidence="6">Segregation and condensation protein B</fullName>
    </recommendedName>
</protein>
<evidence type="ECO:0000256" key="3">
    <source>
        <dbReference type="ARBA" id="ARBA00022829"/>
    </source>
</evidence>
<dbReference type="EMBL" id="AY281355">
    <property type="protein sequence ID" value="AAP58569.1"/>
    <property type="molecule type" value="Genomic_DNA"/>
</dbReference>
<evidence type="ECO:0000256" key="1">
    <source>
        <dbReference type="ARBA" id="ARBA00022490"/>
    </source>
</evidence>
<evidence type="ECO:0000256" key="4">
    <source>
        <dbReference type="ARBA" id="ARBA00023306"/>
    </source>
</evidence>
<dbReference type="NCBIfam" id="TIGR00281">
    <property type="entry name" value="SMC-Scp complex subunit ScpB"/>
    <property type="match status" value="1"/>
</dbReference>
<keyword evidence="4" id="KW-0131">Cell cycle</keyword>